<gene>
    <name evidence="2" type="ORF">T11_14956</name>
</gene>
<evidence type="ECO:0000313" key="3">
    <source>
        <dbReference type="Proteomes" id="UP000055024"/>
    </source>
</evidence>
<evidence type="ECO:0000256" key="1">
    <source>
        <dbReference type="SAM" id="Phobius"/>
    </source>
</evidence>
<name>A0A0V1I668_9BILA</name>
<evidence type="ECO:0000313" key="2">
    <source>
        <dbReference type="EMBL" id="KRZ18312.1"/>
    </source>
</evidence>
<dbReference type="AlphaFoldDB" id="A0A0V1I668"/>
<protein>
    <submittedName>
        <fullName evidence="2">Uncharacterized protein</fullName>
    </submittedName>
</protein>
<keyword evidence="1" id="KW-0472">Membrane</keyword>
<organism evidence="2 3">
    <name type="scientific">Trichinella zimbabwensis</name>
    <dbReference type="NCBI Taxonomy" id="268475"/>
    <lineage>
        <taxon>Eukaryota</taxon>
        <taxon>Metazoa</taxon>
        <taxon>Ecdysozoa</taxon>
        <taxon>Nematoda</taxon>
        <taxon>Enoplea</taxon>
        <taxon>Dorylaimia</taxon>
        <taxon>Trichinellida</taxon>
        <taxon>Trichinellidae</taxon>
        <taxon>Trichinella</taxon>
    </lineage>
</organism>
<comment type="caution">
    <text evidence="2">The sequence shown here is derived from an EMBL/GenBank/DDBJ whole genome shotgun (WGS) entry which is preliminary data.</text>
</comment>
<proteinExistence type="predicted"/>
<accession>A0A0V1I668</accession>
<sequence>MQMEHFLMTKASVLITHTIPLLACSIILIHYLALNKERRSAESTNEDVLSRSELEYSRFTDLAQKQNLKNDSIQRRRYRHASRVVKEEEEDNGKLKDYLSVSKQQVPVSMFDYLIEYEMTKEKMQKIN</sequence>
<feature type="transmembrane region" description="Helical" evidence="1">
    <location>
        <begin position="12"/>
        <end position="34"/>
    </location>
</feature>
<dbReference type="Proteomes" id="UP000055024">
    <property type="component" value="Unassembled WGS sequence"/>
</dbReference>
<keyword evidence="3" id="KW-1185">Reference proteome</keyword>
<keyword evidence="1" id="KW-1133">Transmembrane helix</keyword>
<reference evidence="2 3" key="1">
    <citation type="submission" date="2015-01" db="EMBL/GenBank/DDBJ databases">
        <title>Evolution of Trichinella species and genotypes.</title>
        <authorList>
            <person name="Korhonen P.K."/>
            <person name="Edoardo P."/>
            <person name="Giuseppe L.R."/>
            <person name="Gasser R.B."/>
        </authorList>
    </citation>
    <scope>NUCLEOTIDE SEQUENCE [LARGE SCALE GENOMIC DNA]</scope>
    <source>
        <strain evidence="2">ISS1029</strain>
    </source>
</reference>
<dbReference type="EMBL" id="JYDP01000003">
    <property type="protein sequence ID" value="KRZ18312.1"/>
    <property type="molecule type" value="Genomic_DNA"/>
</dbReference>
<keyword evidence="1" id="KW-0812">Transmembrane</keyword>
<dbReference type="OrthoDB" id="10461446at2759"/>